<organism evidence="10 11">
    <name type="scientific">Candidatus Curtissbacteria bacterium RIFCSPHIGHO2_01_FULL_41_13</name>
    <dbReference type="NCBI Taxonomy" id="1797745"/>
    <lineage>
        <taxon>Bacteria</taxon>
        <taxon>Candidatus Curtissiibacteriota</taxon>
    </lineage>
</organism>
<comment type="subcellular location">
    <subcellularLocation>
        <location evidence="1">Membrane</location>
        <topology evidence="1">Multi-pass membrane protein</topology>
    </subcellularLocation>
</comment>
<gene>
    <name evidence="10" type="ORF">A2696_03795</name>
</gene>
<comment type="pathway">
    <text evidence="2">Carotenoid biosynthesis.</text>
</comment>
<dbReference type="EMBL" id="MFBA01000054">
    <property type="protein sequence ID" value="OGD84636.1"/>
    <property type="molecule type" value="Genomic_DNA"/>
</dbReference>
<keyword evidence="7" id="KW-0413">Isomerase</keyword>
<sequence length="237" mass="27192">MSEQLAYFIGSIFLFLIWFLIWLRLTSKESRNEMVKVSLATSLLGLTEPIFVPEYWNPPTLFNLAQKIGFDIESFIFAFAVGGIAVSVYEAFNKVDHKKLTAHEIYHPRHKFHLLALLSSPASFIFLYTLTSLNPIYSTILSLLIGALATFYCRPDLIRKMIASGIIFLIIYFLFFAIFNILFLGYIKDIWNLQALSGILLLGIPFEELAFAASLGTMWSSVYEHVLWLKIRKLQRS</sequence>
<feature type="transmembrane region" description="Helical" evidence="8">
    <location>
        <begin position="112"/>
        <end position="130"/>
    </location>
</feature>
<evidence type="ECO:0000256" key="4">
    <source>
        <dbReference type="ARBA" id="ARBA00022746"/>
    </source>
</evidence>
<evidence type="ECO:0000256" key="2">
    <source>
        <dbReference type="ARBA" id="ARBA00004829"/>
    </source>
</evidence>
<keyword evidence="3 8" id="KW-0812">Transmembrane</keyword>
<evidence type="ECO:0000256" key="3">
    <source>
        <dbReference type="ARBA" id="ARBA00022692"/>
    </source>
</evidence>
<keyword evidence="6 8" id="KW-0472">Membrane</keyword>
<evidence type="ECO:0000313" key="10">
    <source>
        <dbReference type="EMBL" id="OGD84636.1"/>
    </source>
</evidence>
<dbReference type="GO" id="GO:0016872">
    <property type="term" value="F:intramolecular lyase activity"/>
    <property type="evidence" value="ECO:0007669"/>
    <property type="project" value="InterPro"/>
</dbReference>
<feature type="transmembrane region" description="Helical" evidence="8">
    <location>
        <begin position="199"/>
        <end position="223"/>
    </location>
</feature>
<evidence type="ECO:0000256" key="7">
    <source>
        <dbReference type="ARBA" id="ARBA00023235"/>
    </source>
</evidence>
<evidence type="ECO:0000256" key="5">
    <source>
        <dbReference type="ARBA" id="ARBA00022989"/>
    </source>
</evidence>
<comment type="caution">
    <text evidence="10">The sequence shown here is derived from an EMBL/GenBank/DDBJ whole genome shotgun (WGS) entry which is preliminary data.</text>
</comment>
<dbReference type="GO" id="GO:0016117">
    <property type="term" value="P:carotenoid biosynthetic process"/>
    <property type="evidence" value="ECO:0007669"/>
    <property type="project" value="UniProtKB-KW"/>
</dbReference>
<evidence type="ECO:0000259" key="9">
    <source>
        <dbReference type="Pfam" id="PF18916"/>
    </source>
</evidence>
<feature type="domain" description="Lycopene cyclase" evidence="9">
    <location>
        <begin position="134"/>
        <end position="225"/>
    </location>
</feature>
<evidence type="ECO:0000256" key="8">
    <source>
        <dbReference type="SAM" id="Phobius"/>
    </source>
</evidence>
<dbReference type="AlphaFoldDB" id="A0A1F5FYE0"/>
<keyword evidence="4" id="KW-0125">Carotenoid biosynthesis</keyword>
<feature type="transmembrane region" description="Helical" evidence="8">
    <location>
        <begin position="136"/>
        <end position="153"/>
    </location>
</feature>
<dbReference type="GO" id="GO:0016020">
    <property type="term" value="C:membrane"/>
    <property type="evidence" value="ECO:0007669"/>
    <property type="project" value="UniProtKB-SubCell"/>
</dbReference>
<proteinExistence type="predicted"/>
<evidence type="ECO:0000256" key="1">
    <source>
        <dbReference type="ARBA" id="ARBA00004141"/>
    </source>
</evidence>
<evidence type="ECO:0000256" key="6">
    <source>
        <dbReference type="ARBA" id="ARBA00023136"/>
    </source>
</evidence>
<feature type="transmembrane region" description="Helical" evidence="8">
    <location>
        <begin position="165"/>
        <end position="187"/>
    </location>
</feature>
<feature type="transmembrane region" description="Helical" evidence="8">
    <location>
        <begin position="72"/>
        <end position="92"/>
    </location>
</feature>
<evidence type="ECO:0000313" key="11">
    <source>
        <dbReference type="Proteomes" id="UP000177069"/>
    </source>
</evidence>
<keyword evidence="5 8" id="KW-1133">Transmembrane helix</keyword>
<feature type="transmembrane region" description="Helical" evidence="8">
    <location>
        <begin position="6"/>
        <end position="23"/>
    </location>
</feature>
<dbReference type="Proteomes" id="UP000177069">
    <property type="component" value="Unassembled WGS sequence"/>
</dbReference>
<dbReference type="GO" id="GO:0045436">
    <property type="term" value="F:lycopene beta cyclase activity"/>
    <property type="evidence" value="ECO:0007669"/>
    <property type="project" value="UniProtKB-ARBA"/>
</dbReference>
<protein>
    <recommendedName>
        <fullName evidence="9">Lycopene cyclase domain-containing protein</fullName>
    </recommendedName>
</protein>
<accession>A0A1F5FYE0</accession>
<name>A0A1F5FYE0_9BACT</name>
<dbReference type="Pfam" id="PF18916">
    <property type="entry name" value="Lycopene_cyc"/>
    <property type="match status" value="1"/>
</dbReference>
<reference evidence="10 11" key="1">
    <citation type="journal article" date="2016" name="Nat. Commun.">
        <title>Thousands of microbial genomes shed light on interconnected biogeochemical processes in an aquifer system.</title>
        <authorList>
            <person name="Anantharaman K."/>
            <person name="Brown C.T."/>
            <person name="Hug L.A."/>
            <person name="Sharon I."/>
            <person name="Castelle C.J."/>
            <person name="Probst A.J."/>
            <person name="Thomas B.C."/>
            <person name="Singh A."/>
            <person name="Wilkins M.J."/>
            <person name="Karaoz U."/>
            <person name="Brodie E.L."/>
            <person name="Williams K.H."/>
            <person name="Hubbard S.S."/>
            <person name="Banfield J.F."/>
        </authorList>
    </citation>
    <scope>NUCLEOTIDE SEQUENCE [LARGE SCALE GENOMIC DNA]</scope>
</reference>
<dbReference type="InterPro" id="IPR017825">
    <property type="entry name" value="Lycopene_cyclase_dom"/>
</dbReference>